<keyword evidence="3 6" id="KW-0812">Transmembrane</keyword>
<keyword evidence="8" id="KW-1185">Reference proteome</keyword>
<name>A0A024G821_9STRA</name>
<dbReference type="InParanoid" id="A0A024G821"/>
<dbReference type="Proteomes" id="UP000053237">
    <property type="component" value="Unassembled WGS sequence"/>
</dbReference>
<protein>
    <submittedName>
        <fullName evidence="7">Uncharacterized protein</fullName>
    </submittedName>
</protein>
<gene>
    <name evidence="7" type="ORF">BN9_038000</name>
</gene>
<dbReference type="EMBL" id="CAIX01000042">
    <property type="protein sequence ID" value="CCI43016.1"/>
    <property type="molecule type" value="Genomic_DNA"/>
</dbReference>
<evidence type="ECO:0000256" key="1">
    <source>
        <dbReference type="ARBA" id="ARBA00004141"/>
    </source>
</evidence>
<evidence type="ECO:0000256" key="2">
    <source>
        <dbReference type="ARBA" id="ARBA00006824"/>
    </source>
</evidence>
<dbReference type="Pfam" id="PF04117">
    <property type="entry name" value="Mpv17_PMP22"/>
    <property type="match status" value="1"/>
</dbReference>
<evidence type="ECO:0000256" key="4">
    <source>
        <dbReference type="ARBA" id="ARBA00022989"/>
    </source>
</evidence>
<comment type="similarity">
    <text evidence="2 6">Belongs to the peroxisomal membrane protein PXMP2/4 family.</text>
</comment>
<organism evidence="7 8">
    <name type="scientific">Albugo candida</name>
    <dbReference type="NCBI Taxonomy" id="65357"/>
    <lineage>
        <taxon>Eukaryota</taxon>
        <taxon>Sar</taxon>
        <taxon>Stramenopiles</taxon>
        <taxon>Oomycota</taxon>
        <taxon>Peronosporomycetes</taxon>
        <taxon>Albuginales</taxon>
        <taxon>Albuginaceae</taxon>
        <taxon>Albugo</taxon>
    </lineage>
</organism>
<dbReference type="OrthoDB" id="430207at2759"/>
<feature type="transmembrane region" description="Helical" evidence="6">
    <location>
        <begin position="185"/>
        <end position="206"/>
    </location>
</feature>
<sequence>MYLRAIPKPHSSMRAFRSGLSSHFHRIPKLPKLITQQPSHKTNASSKRCFDRLFSSTQSNASGQNVNTIKSKSFFRSLWMAYEQALQHRPYLTKTITATTIAATGDIICQIALEKGLVGDLNALNEKQKLAVQGDASKIVIDWKRLAIFSFLTGVVMTPILHHWYLFLSRNFAGAGKQAIAKRLILDQFLFAPSFLPIFFTMLLTLEGKFDKVASKLHQEWWPTIKTNWIVWIPAQLINFGFVPGNLQVLFANVVGLFWNAYLSYVSHGNPHAELEKQDIVKE</sequence>
<keyword evidence="4 6" id="KW-1133">Transmembrane helix</keyword>
<reference evidence="7 8" key="1">
    <citation type="submission" date="2012-05" db="EMBL/GenBank/DDBJ databases">
        <title>Recombination and specialization in a pathogen metapopulation.</title>
        <authorList>
            <person name="Gardiner A."/>
            <person name="Kemen E."/>
            <person name="Schultz-Larsen T."/>
            <person name="MacLean D."/>
            <person name="Van Oosterhout C."/>
            <person name="Jones J.D.G."/>
        </authorList>
    </citation>
    <scope>NUCLEOTIDE SEQUENCE [LARGE SCALE GENOMIC DNA]</scope>
    <source>
        <strain evidence="7 8">Ac Nc2</strain>
    </source>
</reference>
<proteinExistence type="inferred from homology"/>
<dbReference type="PANTHER" id="PTHR11266">
    <property type="entry name" value="PEROXISOMAL MEMBRANE PROTEIN 2, PXMP2 MPV17"/>
    <property type="match status" value="1"/>
</dbReference>
<dbReference type="PANTHER" id="PTHR11266:SF80">
    <property type="entry name" value="PEROXISOMAL MEMBRANE PROTEIN 2"/>
    <property type="match status" value="1"/>
</dbReference>
<evidence type="ECO:0000256" key="5">
    <source>
        <dbReference type="ARBA" id="ARBA00023136"/>
    </source>
</evidence>
<dbReference type="GO" id="GO:0016020">
    <property type="term" value="C:membrane"/>
    <property type="evidence" value="ECO:0007669"/>
    <property type="project" value="UniProtKB-SubCell"/>
</dbReference>
<feature type="transmembrane region" description="Helical" evidence="6">
    <location>
        <begin position="146"/>
        <end position="165"/>
    </location>
</feature>
<dbReference type="InterPro" id="IPR007248">
    <property type="entry name" value="Mpv17_PMP22"/>
</dbReference>
<evidence type="ECO:0000313" key="8">
    <source>
        <dbReference type="Proteomes" id="UP000053237"/>
    </source>
</evidence>
<dbReference type="GO" id="GO:0005737">
    <property type="term" value="C:cytoplasm"/>
    <property type="evidence" value="ECO:0007669"/>
    <property type="project" value="TreeGrafter"/>
</dbReference>
<evidence type="ECO:0000313" key="7">
    <source>
        <dbReference type="EMBL" id="CCI43016.1"/>
    </source>
</evidence>
<comment type="subcellular location">
    <subcellularLocation>
        <location evidence="1">Membrane</location>
        <topology evidence="1">Multi-pass membrane protein</topology>
    </subcellularLocation>
</comment>
<evidence type="ECO:0000256" key="6">
    <source>
        <dbReference type="RuleBase" id="RU363053"/>
    </source>
</evidence>
<comment type="caution">
    <text evidence="7">The sequence shown here is derived from an EMBL/GenBank/DDBJ whole genome shotgun (WGS) entry which is preliminary data.</text>
</comment>
<evidence type="ECO:0000256" key="3">
    <source>
        <dbReference type="ARBA" id="ARBA00022692"/>
    </source>
</evidence>
<dbReference type="STRING" id="65357.A0A024G821"/>
<keyword evidence="5 6" id="KW-0472">Membrane</keyword>
<dbReference type="AlphaFoldDB" id="A0A024G821"/>
<accession>A0A024G821</accession>